<evidence type="ECO:0000256" key="2">
    <source>
        <dbReference type="ARBA" id="ARBA00022729"/>
    </source>
</evidence>
<name>A0A9R0R5A1_TRITD</name>
<dbReference type="GO" id="GO:0006508">
    <property type="term" value="P:proteolysis"/>
    <property type="evidence" value="ECO:0007669"/>
    <property type="project" value="InterPro"/>
</dbReference>
<comment type="similarity">
    <text evidence="1 3">Belongs to the peptidase S8 family.</text>
</comment>
<evidence type="ECO:0000256" key="1">
    <source>
        <dbReference type="ARBA" id="ARBA00011073"/>
    </source>
</evidence>
<dbReference type="Gene3D" id="3.40.50.200">
    <property type="entry name" value="Peptidase S8/S53 domain"/>
    <property type="match status" value="1"/>
</dbReference>
<gene>
    <name evidence="6" type="ORF">TRITD_1Bv1G216200</name>
</gene>
<feature type="region of interest" description="Disordered" evidence="4">
    <location>
        <begin position="1"/>
        <end position="21"/>
    </location>
</feature>
<accession>A0A9R0R5A1</accession>
<feature type="domain" description="Peptidase S8/S53" evidence="5">
    <location>
        <begin position="42"/>
        <end position="194"/>
    </location>
</feature>
<reference evidence="6 7" key="1">
    <citation type="submission" date="2017-09" db="EMBL/GenBank/DDBJ databases">
        <authorList>
            <consortium name="International Durum Wheat Genome Sequencing Consortium (IDWGSC)"/>
            <person name="Milanesi L."/>
        </authorList>
    </citation>
    <scope>NUCLEOTIDE SEQUENCE [LARGE SCALE GENOMIC DNA]</scope>
    <source>
        <strain evidence="7">cv. Svevo</strain>
    </source>
</reference>
<dbReference type="Pfam" id="PF00082">
    <property type="entry name" value="Peptidase_S8"/>
    <property type="match status" value="1"/>
</dbReference>
<dbReference type="InterPro" id="IPR036852">
    <property type="entry name" value="Peptidase_S8/S53_dom_sf"/>
</dbReference>
<dbReference type="PANTHER" id="PTHR10795">
    <property type="entry name" value="PROPROTEIN CONVERTASE SUBTILISIN/KEXIN"/>
    <property type="match status" value="1"/>
</dbReference>
<dbReference type="InterPro" id="IPR045051">
    <property type="entry name" value="SBT"/>
</dbReference>
<dbReference type="SUPFAM" id="SSF52743">
    <property type="entry name" value="Subtilisin-like"/>
    <property type="match status" value="1"/>
</dbReference>
<dbReference type="GO" id="GO:0004252">
    <property type="term" value="F:serine-type endopeptidase activity"/>
    <property type="evidence" value="ECO:0007669"/>
    <property type="project" value="InterPro"/>
</dbReference>
<evidence type="ECO:0000259" key="5">
    <source>
        <dbReference type="Pfam" id="PF00082"/>
    </source>
</evidence>
<protein>
    <recommendedName>
        <fullName evidence="5">Peptidase S8/S53 domain-containing protein</fullName>
    </recommendedName>
</protein>
<dbReference type="InterPro" id="IPR000209">
    <property type="entry name" value="Peptidase_S8/S53_dom"/>
</dbReference>
<keyword evidence="7" id="KW-1185">Reference proteome</keyword>
<dbReference type="EMBL" id="LT934112">
    <property type="protein sequence ID" value="VAH23101.1"/>
    <property type="molecule type" value="Genomic_DNA"/>
</dbReference>
<keyword evidence="2" id="KW-0732">Signal</keyword>
<dbReference type="Gramene" id="TRITD1Bv1G216200.1">
    <property type="protein sequence ID" value="TRITD1Bv1G216200.1"/>
    <property type="gene ID" value="TRITD1Bv1G216200"/>
</dbReference>
<comment type="caution">
    <text evidence="3">Lacks conserved residue(s) required for the propagation of feature annotation.</text>
</comment>
<dbReference type="PROSITE" id="PS51892">
    <property type="entry name" value="SUBTILASE"/>
    <property type="match status" value="1"/>
</dbReference>
<evidence type="ECO:0000313" key="6">
    <source>
        <dbReference type="EMBL" id="VAH23101.1"/>
    </source>
</evidence>
<sequence>MGTGRCHQGGKENARLGQTGEATTAGTRKVIGAQFYTVGVPEEYFKGDSLSPRDHNNHGTHTASIAAGSAVEEAAASFHGIAAGVARGGAPHARLAVYKSCWSDGSCFETAVLAAIDDAIHDWVDVLSLSLEMSENSFAALHAVKKGIVVVHTAGNKGYLMQTIKDTSPWVITVAATSIDRSFPTVITLGNKQQIVGQSLYYQVKNSSSYRGDFTNLIFVLQRILTAPT</sequence>
<evidence type="ECO:0000313" key="7">
    <source>
        <dbReference type="Proteomes" id="UP000324705"/>
    </source>
</evidence>
<dbReference type="AlphaFoldDB" id="A0A9R0R5A1"/>
<evidence type="ECO:0000256" key="3">
    <source>
        <dbReference type="PROSITE-ProRule" id="PRU01240"/>
    </source>
</evidence>
<dbReference type="Proteomes" id="UP000324705">
    <property type="component" value="Chromosome 1B"/>
</dbReference>
<proteinExistence type="inferred from homology"/>
<organism evidence="6 7">
    <name type="scientific">Triticum turgidum subsp. durum</name>
    <name type="common">Durum wheat</name>
    <name type="synonym">Triticum durum</name>
    <dbReference type="NCBI Taxonomy" id="4567"/>
    <lineage>
        <taxon>Eukaryota</taxon>
        <taxon>Viridiplantae</taxon>
        <taxon>Streptophyta</taxon>
        <taxon>Embryophyta</taxon>
        <taxon>Tracheophyta</taxon>
        <taxon>Spermatophyta</taxon>
        <taxon>Magnoliopsida</taxon>
        <taxon>Liliopsida</taxon>
        <taxon>Poales</taxon>
        <taxon>Poaceae</taxon>
        <taxon>BOP clade</taxon>
        <taxon>Pooideae</taxon>
        <taxon>Triticodae</taxon>
        <taxon>Triticeae</taxon>
        <taxon>Triticinae</taxon>
        <taxon>Triticum</taxon>
    </lineage>
</organism>
<dbReference type="Gene3D" id="3.50.30.30">
    <property type="match status" value="1"/>
</dbReference>
<evidence type="ECO:0000256" key="4">
    <source>
        <dbReference type="SAM" id="MobiDB-lite"/>
    </source>
</evidence>